<evidence type="ECO:0000313" key="3">
    <source>
        <dbReference type="Proteomes" id="UP000642070"/>
    </source>
</evidence>
<dbReference type="RefSeq" id="WP_190247965.1">
    <property type="nucleotide sequence ID" value="NZ_BMPI01000002.1"/>
</dbReference>
<accession>A0A917T0W5</accession>
<evidence type="ECO:0000256" key="1">
    <source>
        <dbReference type="SAM" id="MobiDB-lite"/>
    </source>
</evidence>
<dbReference type="EMBL" id="BMPI01000002">
    <property type="protein sequence ID" value="GGM06527.1"/>
    <property type="molecule type" value="Genomic_DNA"/>
</dbReference>
<protein>
    <recommendedName>
        <fullName evidence="4">YtxH domain-containing protein</fullName>
    </recommendedName>
</protein>
<reference evidence="2" key="1">
    <citation type="journal article" date="2014" name="Int. J. Syst. Evol. Microbiol.">
        <title>Complete genome sequence of Corynebacterium casei LMG S-19264T (=DSM 44701T), isolated from a smear-ripened cheese.</title>
        <authorList>
            <consortium name="US DOE Joint Genome Institute (JGI-PGF)"/>
            <person name="Walter F."/>
            <person name="Albersmeier A."/>
            <person name="Kalinowski J."/>
            <person name="Ruckert C."/>
        </authorList>
    </citation>
    <scope>NUCLEOTIDE SEQUENCE</scope>
    <source>
        <strain evidence="2">JCM 19831</strain>
    </source>
</reference>
<gene>
    <name evidence="2" type="ORF">GCM10007977_004560</name>
</gene>
<feature type="compositionally biased region" description="Low complexity" evidence="1">
    <location>
        <begin position="54"/>
        <end position="69"/>
    </location>
</feature>
<evidence type="ECO:0008006" key="4">
    <source>
        <dbReference type="Google" id="ProtNLM"/>
    </source>
</evidence>
<proteinExistence type="predicted"/>
<feature type="region of interest" description="Disordered" evidence="1">
    <location>
        <begin position="54"/>
        <end position="95"/>
    </location>
</feature>
<dbReference type="AlphaFoldDB" id="A0A917T0W5"/>
<comment type="caution">
    <text evidence="2">The sequence shown here is derived from an EMBL/GenBank/DDBJ whole genome shotgun (WGS) entry which is preliminary data.</text>
</comment>
<organism evidence="2 3">
    <name type="scientific">Dactylosporangium sucinum</name>
    <dbReference type="NCBI Taxonomy" id="1424081"/>
    <lineage>
        <taxon>Bacteria</taxon>
        <taxon>Bacillati</taxon>
        <taxon>Actinomycetota</taxon>
        <taxon>Actinomycetes</taxon>
        <taxon>Micromonosporales</taxon>
        <taxon>Micromonosporaceae</taxon>
        <taxon>Dactylosporangium</taxon>
    </lineage>
</organism>
<keyword evidence="3" id="KW-1185">Reference proteome</keyword>
<reference evidence="2" key="2">
    <citation type="submission" date="2020-09" db="EMBL/GenBank/DDBJ databases">
        <authorList>
            <person name="Sun Q."/>
            <person name="Ohkuma M."/>
        </authorList>
    </citation>
    <scope>NUCLEOTIDE SEQUENCE</scope>
    <source>
        <strain evidence="2">JCM 19831</strain>
    </source>
</reference>
<name>A0A917T0W5_9ACTN</name>
<dbReference type="Proteomes" id="UP000642070">
    <property type="component" value="Unassembled WGS sequence"/>
</dbReference>
<evidence type="ECO:0000313" key="2">
    <source>
        <dbReference type="EMBL" id="GGM06527.1"/>
    </source>
</evidence>
<sequence>MRLLTFAAGLAAGYVLGTRAGRPKYDQIVAGTRRLRANPTLAEARRVATDLTSAPVPADVPTVPATPAKAARRRSATNVAGEATNVAGEATAAKP</sequence>